<proteinExistence type="predicted"/>
<dbReference type="InterPro" id="IPR052573">
    <property type="entry name" value="DnaJ_C_subfamily_28"/>
</dbReference>
<evidence type="ECO:0000313" key="3">
    <source>
        <dbReference type="EMBL" id="KAJ8039875.1"/>
    </source>
</evidence>
<keyword evidence="1" id="KW-0175">Coiled coil</keyword>
<dbReference type="InterPro" id="IPR018961">
    <property type="entry name" value="DnaJ_homolog_subfam-C_membr-28"/>
</dbReference>
<dbReference type="PANTHER" id="PTHR39158:SF1">
    <property type="entry name" value="DNAJ HOMOLOG SUBFAMILY C MEMBER 28"/>
    <property type="match status" value="1"/>
</dbReference>
<evidence type="ECO:0000259" key="2">
    <source>
        <dbReference type="PROSITE" id="PS50076"/>
    </source>
</evidence>
<dbReference type="OrthoDB" id="1922282at2759"/>
<dbReference type="PROSITE" id="PS50076">
    <property type="entry name" value="DNAJ_2"/>
    <property type="match status" value="1"/>
</dbReference>
<dbReference type="Pfam" id="PF09350">
    <property type="entry name" value="DJC28_CD"/>
    <property type="match status" value="1"/>
</dbReference>
<dbReference type="CDD" id="cd06257">
    <property type="entry name" value="DnaJ"/>
    <property type="match status" value="1"/>
</dbReference>
<protein>
    <submittedName>
        <fullName evidence="3">DnaJ-like subfamily C member 28</fullName>
    </submittedName>
</protein>
<dbReference type="Gene3D" id="1.10.287.110">
    <property type="entry name" value="DnaJ domain"/>
    <property type="match status" value="1"/>
</dbReference>
<feature type="coiled-coil region" evidence="1">
    <location>
        <begin position="276"/>
        <end position="309"/>
    </location>
</feature>
<dbReference type="Proteomes" id="UP001152320">
    <property type="component" value="Chromosome 6"/>
</dbReference>
<dbReference type="AlphaFoldDB" id="A0A9Q1C812"/>
<feature type="domain" description="J" evidence="2">
    <location>
        <begin position="1"/>
        <end position="59"/>
    </location>
</feature>
<dbReference type="EMBL" id="JAIZAY010000006">
    <property type="protein sequence ID" value="KAJ8039875.1"/>
    <property type="molecule type" value="Genomic_DNA"/>
</dbReference>
<dbReference type="SUPFAM" id="SSF46565">
    <property type="entry name" value="Chaperone J-domain"/>
    <property type="match status" value="1"/>
</dbReference>
<dbReference type="InterPro" id="IPR001623">
    <property type="entry name" value="DnaJ_domain"/>
</dbReference>
<accession>A0A9Q1C812</accession>
<organism evidence="3 4">
    <name type="scientific">Holothuria leucospilota</name>
    <name type="common">Black long sea cucumber</name>
    <name type="synonym">Mertensiothuria leucospilota</name>
    <dbReference type="NCBI Taxonomy" id="206669"/>
    <lineage>
        <taxon>Eukaryota</taxon>
        <taxon>Metazoa</taxon>
        <taxon>Echinodermata</taxon>
        <taxon>Eleutherozoa</taxon>
        <taxon>Echinozoa</taxon>
        <taxon>Holothuroidea</taxon>
        <taxon>Aspidochirotacea</taxon>
        <taxon>Aspidochirotida</taxon>
        <taxon>Holothuriidae</taxon>
        <taxon>Holothuria</taxon>
    </lineage>
</organism>
<dbReference type="Pfam" id="PF00226">
    <property type="entry name" value="DnaJ"/>
    <property type="match status" value="1"/>
</dbReference>
<evidence type="ECO:0000313" key="4">
    <source>
        <dbReference type="Proteomes" id="UP001152320"/>
    </source>
</evidence>
<dbReference type="PANTHER" id="PTHR39158">
    <property type="entry name" value="OS08G0560600 PROTEIN"/>
    <property type="match status" value="1"/>
</dbReference>
<reference evidence="3" key="1">
    <citation type="submission" date="2021-10" db="EMBL/GenBank/DDBJ databases">
        <title>Tropical sea cucumber genome reveals ecological adaptation and Cuvierian tubules defense mechanism.</title>
        <authorList>
            <person name="Chen T."/>
        </authorList>
    </citation>
    <scope>NUCLEOTIDE SEQUENCE</scope>
    <source>
        <strain evidence="3">Nanhai2018</strain>
        <tissue evidence="3">Muscle</tissue>
    </source>
</reference>
<comment type="caution">
    <text evidence="3">The sequence shown here is derived from an EMBL/GenBank/DDBJ whole genome shotgun (WGS) entry which is preliminary data.</text>
</comment>
<evidence type="ECO:0000256" key="1">
    <source>
        <dbReference type="SAM" id="Coils"/>
    </source>
</evidence>
<name>A0A9Q1C812_HOLLE</name>
<keyword evidence="4" id="KW-1185">Reference proteome</keyword>
<gene>
    <name evidence="3" type="ORF">HOLleu_14016</name>
</gene>
<sequence length="335" mass="38733">MKECGSFKELRDKYLDLAKIYHPDSGDRGANAEKFSELQEAYKVVHAHIQNQSETDLYEEVDDEEFESDHVAPQHRQFLNFGGFGFGPPSQREKVYRKQKVLKAHEKVVNHKVKRHAQSGTDGKSLTLRQKRAVKKNKVTNAIERLVEDLIQESMAKGDFDNLPRKGQPLPSKTQYCPFIDISQHNLNQVLVNNGVVPEFVALEKEIRDLLADSKTELLKARLKLGPEPLNSFNKKKWDGLLLNFEESVKMINRKVRQFNLVVPLLRMQKVQISAEKEVKKVVEKYEQKLEEMNTLEESETELAKTENTTLVYAFLNQVTEKVFSRIFKQSFGRD</sequence>
<dbReference type="InterPro" id="IPR036869">
    <property type="entry name" value="J_dom_sf"/>
</dbReference>